<feature type="active site" description="Proton donor/acceptor" evidence="3">
    <location>
        <position position="237"/>
    </location>
</feature>
<evidence type="ECO:0000256" key="1">
    <source>
        <dbReference type="ARBA" id="ARBA00023235"/>
    </source>
</evidence>
<protein>
    <submittedName>
        <fullName evidence="5">Isomerase</fullName>
    </submittedName>
</protein>
<dbReference type="RefSeq" id="WP_106724282.1">
    <property type="nucleotide sequence ID" value="NZ_PXYL01000005.1"/>
</dbReference>
<comment type="caution">
    <text evidence="5">The sequence shown here is derived from an EMBL/GenBank/DDBJ whole genome shotgun (WGS) entry which is preliminary data.</text>
</comment>
<keyword evidence="1 2" id="KW-0413">Isomerase</keyword>
<keyword evidence="6" id="KW-1185">Reference proteome</keyword>
<dbReference type="AlphaFoldDB" id="A0A2P7SEQ8"/>
<dbReference type="GO" id="GO:0008903">
    <property type="term" value="F:hydroxypyruvate isomerase activity"/>
    <property type="evidence" value="ECO:0007669"/>
    <property type="project" value="TreeGrafter"/>
</dbReference>
<evidence type="ECO:0000256" key="3">
    <source>
        <dbReference type="PIRSR" id="PIRSR006241-50"/>
    </source>
</evidence>
<sequence length="255" mass="27171">MALSYSANLGFLWTELALPDAVRAAAKAGFDAVELHWPYAVEPSLLKQALAESGLPVLGLNTSKGNVDAGEFGLSALPGRGDDARAAIDQALAYATAIGATAIHVMAGKTNALEARDTFVANLRYAADRAAPAGITILLEPLNLHDVPGYFLHDNATAASIIEEAGRDNIRIMFDCYHVGRSGKSILEEFDAHRERIGHVQFAAVPDRGEPDAGEVDFATVLPELAARGHAGHFGAEYKPRRSTDEGLGWLAAWR</sequence>
<dbReference type="InterPro" id="IPR026040">
    <property type="entry name" value="HyI-like"/>
</dbReference>
<dbReference type="PANTHER" id="PTHR43489">
    <property type="entry name" value="ISOMERASE"/>
    <property type="match status" value="1"/>
</dbReference>
<proteinExistence type="inferred from homology"/>
<evidence type="ECO:0000256" key="2">
    <source>
        <dbReference type="PIRNR" id="PIRNR006241"/>
    </source>
</evidence>
<feature type="active site" description="Proton donor/acceptor" evidence="3">
    <location>
        <position position="140"/>
    </location>
</feature>
<name>A0A2P7SEQ8_9HYPH</name>
<dbReference type="PANTHER" id="PTHR43489:SF6">
    <property type="entry name" value="HYDROXYPYRUVATE ISOMERASE-RELATED"/>
    <property type="match status" value="1"/>
</dbReference>
<dbReference type="EMBL" id="PXYL01000005">
    <property type="protein sequence ID" value="PSJ60994.1"/>
    <property type="molecule type" value="Genomic_DNA"/>
</dbReference>
<dbReference type="SUPFAM" id="SSF51658">
    <property type="entry name" value="Xylose isomerase-like"/>
    <property type="match status" value="1"/>
</dbReference>
<reference evidence="5 6" key="1">
    <citation type="submission" date="2018-03" db="EMBL/GenBank/DDBJ databases">
        <title>The draft genome of Mesorhizobium soli JCM 19897.</title>
        <authorList>
            <person name="Li L."/>
            <person name="Liu L."/>
            <person name="Liang L."/>
            <person name="Wang T."/>
            <person name="Zhang X."/>
        </authorList>
    </citation>
    <scope>NUCLEOTIDE SEQUENCE [LARGE SCALE GENOMIC DNA]</scope>
    <source>
        <strain evidence="5 6">JCM 19897</strain>
    </source>
</reference>
<feature type="domain" description="Xylose isomerase-like TIM barrel" evidence="4">
    <location>
        <begin position="22"/>
        <end position="253"/>
    </location>
</feature>
<dbReference type="Proteomes" id="UP000240653">
    <property type="component" value="Unassembled WGS sequence"/>
</dbReference>
<dbReference type="OrthoDB" id="9786584at2"/>
<dbReference type="Pfam" id="PF01261">
    <property type="entry name" value="AP_endonuc_2"/>
    <property type="match status" value="1"/>
</dbReference>
<dbReference type="InterPro" id="IPR013022">
    <property type="entry name" value="Xyl_isomerase-like_TIM-brl"/>
</dbReference>
<comment type="similarity">
    <text evidence="2">Belongs to the hyi family.</text>
</comment>
<dbReference type="Gene3D" id="3.20.20.150">
    <property type="entry name" value="Divalent-metal-dependent TIM barrel enzymes"/>
    <property type="match status" value="1"/>
</dbReference>
<dbReference type="InterPro" id="IPR050417">
    <property type="entry name" value="Sugar_Epim/Isomerase"/>
</dbReference>
<accession>A0A2P7SEQ8</accession>
<dbReference type="InterPro" id="IPR036237">
    <property type="entry name" value="Xyl_isomerase-like_sf"/>
</dbReference>
<evidence type="ECO:0000313" key="5">
    <source>
        <dbReference type="EMBL" id="PSJ60994.1"/>
    </source>
</evidence>
<organism evidence="5 6">
    <name type="scientific">Pseudaminobacter soli</name>
    <name type="common">ex Li et al. 2025</name>
    <dbReference type="NCBI Taxonomy" id="1295366"/>
    <lineage>
        <taxon>Bacteria</taxon>
        <taxon>Pseudomonadati</taxon>
        <taxon>Pseudomonadota</taxon>
        <taxon>Alphaproteobacteria</taxon>
        <taxon>Hyphomicrobiales</taxon>
        <taxon>Phyllobacteriaceae</taxon>
        <taxon>Pseudaminobacter</taxon>
    </lineage>
</organism>
<evidence type="ECO:0000313" key="6">
    <source>
        <dbReference type="Proteomes" id="UP000240653"/>
    </source>
</evidence>
<dbReference type="GO" id="GO:0046487">
    <property type="term" value="P:glyoxylate metabolic process"/>
    <property type="evidence" value="ECO:0007669"/>
    <property type="project" value="TreeGrafter"/>
</dbReference>
<evidence type="ECO:0000259" key="4">
    <source>
        <dbReference type="Pfam" id="PF01261"/>
    </source>
</evidence>
<gene>
    <name evidence="5" type="ORF">C7I85_12300</name>
</gene>
<dbReference type="PIRSF" id="PIRSF006241">
    <property type="entry name" value="HyI"/>
    <property type="match status" value="1"/>
</dbReference>